<proteinExistence type="predicted"/>
<protein>
    <submittedName>
        <fullName evidence="1">Uncharacterized protein</fullName>
    </submittedName>
</protein>
<dbReference type="AlphaFoldDB" id="A0A075G108"/>
<organism evidence="1">
    <name type="scientific">uncultured marine thaumarchaeote AD1000_96_F07</name>
    <dbReference type="NCBI Taxonomy" id="1455948"/>
    <lineage>
        <taxon>Archaea</taxon>
        <taxon>Nitrososphaerota</taxon>
        <taxon>environmental samples</taxon>
    </lineage>
</organism>
<evidence type="ECO:0000313" key="1">
    <source>
        <dbReference type="EMBL" id="AIE97268.1"/>
    </source>
</evidence>
<accession>A0A075G108</accession>
<reference evidence="1" key="1">
    <citation type="journal article" date="2014" name="Genome Biol. Evol.">
        <title>Pangenome evidence for extensive interdomain horizontal transfer affecting lineage core and shell genes in uncultured planktonic thaumarchaeota and euryarchaeota.</title>
        <authorList>
            <person name="Deschamps P."/>
            <person name="Zivanovic Y."/>
            <person name="Moreira D."/>
            <person name="Rodriguez-Valera F."/>
            <person name="Lopez-Garcia P."/>
        </authorList>
    </citation>
    <scope>NUCLEOTIDE SEQUENCE</scope>
</reference>
<dbReference type="EMBL" id="KF900504">
    <property type="protein sequence ID" value="AIE97268.1"/>
    <property type="molecule type" value="Genomic_DNA"/>
</dbReference>
<sequence>MIDLPLISEIVSLKLAIAISKICELLINVWTILVCKKSLIQFYLRLYMKEKVECPKCNEVMLDVQACHLICPRCGSHMDCSDKGSVW</sequence>
<name>A0A075G108_9ARCH</name>